<evidence type="ECO:0000313" key="2">
    <source>
        <dbReference type="Proteomes" id="UP000313359"/>
    </source>
</evidence>
<keyword evidence="2" id="KW-1185">Reference proteome</keyword>
<accession>A0A5C2RQQ1</accession>
<name>A0A5C2RQQ1_9APHY</name>
<sequence length="291" mass="33514">MDMHSQSGASSDVTRGILLPIETWKSIFSFLCQQTREDITGTRDLLSLSRTCSAFQFEAESILYHHVRLTQSPAQLLTFASAVANYVHRAEAVRALYLQLSDYDSYRLDGVKKTVLQRLPNLKSLHIDRLEDPHDVLVHSPFRLRSFGINGRVFVRLHSEGHRRMSKIEGCPEESDVASRCEFLSELTTLTLYQNYRSTTLLDALQNYCTPYNITYLNIVSSLIRFKDRSSLYALADQLVSLRLHSVSGRSPPHTMERTYPWPINAVMDHVFPRLEYLELDEDSYIQKFLC</sequence>
<evidence type="ECO:0000313" key="1">
    <source>
        <dbReference type="EMBL" id="RPD53988.1"/>
    </source>
</evidence>
<dbReference type="EMBL" id="ML122312">
    <property type="protein sequence ID" value="RPD53988.1"/>
    <property type="molecule type" value="Genomic_DNA"/>
</dbReference>
<dbReference type="Proteomes" id="UP000313359">
    <property type="component" value="Unassembled WGS sequence"/>
</dbReference>
<organism evidence="1 2">
    <name type="scientific">Lentinus tigrinus ALCF2SS1-6</name>
    <dbReference type="NCBI Taxonomy" id="1328759"/>
    <lineage>
        <taxon>Eukaryota</taxon>
        <taxon>Fungi</taxon>
        <taxon>Dikarya</taxon>
        <taxon>Basidiomycota</taxon>
        <taxon>Agaricomycotina</taxon>
        <taxon>Agaricomycetes</taxon>
        <taxon>Polyporales</taxon>
        <taxon>Polyporaceae</taxon>
        <taxon>Lentinus</taxon>
    </lineage>
</organism>
<dbReference type="Gene3D" id="3.80.10.10">
    <property type="entry name" value="Ribonuclease Inhibitor"/>
    <property type="match status" value="1"/>
</dbReference>
<proteinExistence type="predicted"/>
<gene>
    <name evidence="1" type="ORF">L227DRAFT_616549</name>
</gene>
<dbReference type="AlphaFoldDB" id="A0A5C2RQQ1"/>
<evidence type="ECO:0008006" key="3">
    <source>
        <dbReference type="Google" id="ProtNLM"/>
    </source>
</evidence>
<protein>
    <recommendedName>
        <fullName evidence="3">F-box domain-containing protein</fullName>
    </recommendedName>
</protein>
<reference evidence="1" key="1">
    <citation type="journal article" date="2018" name="Genome Biol. Evol.">
        <title>Genomics and development of Lentinus tigrinus, a white-rot wood-decaying mushroom with dimorphic fruiting bodies.</title>
        <authorList>
            <person name="Wu B."/>
            <person name="Xu Z."/>
            <person name="Knudson A."/>
            <person name="Carlson A."/>
            <person name="Chen N."/>
            <person name="Kovaka S."/>
            <person name="LaButti K."/>
            <person name="Lipzen A."/>
            <person name="Pennachio C."/>
            <person name="Riley R."/>
            <person name="Schakwitz W."/>
            <person name="Umezawa K."/>
            <person name="Ohm R.A."/>
            <person name="Grigoriev I.V."/>
            <person name="Nagy L.G."/>
            <person name="Gibbons J."/>
            <person name="Hibbett D."/>
        </authorList>
    </citation>
    <scope>NUCLEOTIDE SEQUENCE [LARGE SCALE GENOMIC DNA]</scope>
    <source>
        <strain evidence="1">ALCF2SS1-6</strain>
    </source>
</reference>
<dbReference type="InterPro" id="IPR032675">
    <property type="entry name" value="LRR_dom_sf"/>
</dbReference>